<dbReference type="PANTHER" id="PTHR45713:SF15">
    <property type="entry name" value="F5_8 TYPE C DOMAIN-CONTAINING PROTEIN"/>
    <property type="match status" value="1"/>
</dbReference>
<evidence type="ECO:0000313" key="2">
    <source>
        <dbReference type="Proteomes" id="UP000694844"/>
    </source>
</evidence>
<accession>A0A8B8EGY0</accession>
<gene>
    <name evidence="3" type="primary">LOC111134172</name>
</gene>
<name>A0A8B8EGY0_CRAVI</name>
<dbReference type="SUPFAM" id="SSF49785">
    <property type="entry name" value="Galactose-binding domain-like"/>
    <property type="match status" value="1"/>
</dbReference>
<feature type="chain" id="PRO_5034814392" evidence="1">
    <location>
        <begin position="24"/>
        <end position="173"/>
    </location>
</feature>
<dbReference type="RefSeq" id="XP_022338718.1">
    <property type="nucleotide sequence ID" value="XM_022483010.1"/>
</dbReference>
<evidence type="ECO:0000313" key="3">
    <source>
        <dbReference type="RefSeq" id="XP_022338718.1"/>
    </source>
</evidence>
<dbReference type="InterPro" id="IPR008979">
    <property type="entry name" value="Galactose-bd-like_sf"/>
</dbReference>
<evidence type="ECO:0000256" key="1">
    <source>
        <dbReference type="SAM" id="SignalP"/>
    </source>
</evidence>
<proteinExistence type="predicted"/>
<keyword evidence="2" id="KW-1185">Reference proteome</keyword>
<protein>
    <submittedName>
        <fullName evidence="3">Uncharacterized protein LOC111134172</fullName>
    </submittedName>
</protein>
<dbReference type="KEGG" id="cvn:111134172"/>
<dbReference type="OrthoDB" id="10384137at2759"/>
<dbReference type="GeneID" id="111134172"/>
<dbReference type="PANTHER" id="PTHR45713">
    <property type="entry name" value="FTP DOMAIN-CONTAINING PROTEIN"/>
    <property type="match status" value="1"/>
</dbReference>
<dbReference type="AlphaFoldDB" id="A0A8B8EGY0"/>
<reference evidence="3" key="1">
    <citation type="submission" date="2025-08" db="UniProtKB">
        <authorList>
            <consortium name="RefSeq"/>
        </authorList>
    </citation>
    <scope>IDENTIFICATION</scope>
    <source>
        <tissue evidence="3">Whole sample</tissue>
    </source>
</reference>
<sequence>MMYAVVLLVFCSWLALLCPSVQAYENLALNKEAWQSSTFRSYTGADRAVDGQYTDLRKWTGQCAESILGQRTAEWRVDLGGVKNIHHVFVQYATENRVWDENNVYAEYFLGLSVYISNTTDKEDGVLCFRDTNYTRATIPNPVNITCLNHGRYVIYYNNRTHWPYPEGIRVTP</sequence>
<organism evidence="2 3">
    <name type="scientific">Crassostrea virginica</name>
    <name type="common">Eastern oyster</name>
    <dbReference type="NCBI Taxonomy" id="6565"/>
    <lineage>
        <taxon>Eukaryota</taxon>
        <taxon>Metazoa</taxon>
        <taxon>Spiralia</taxon>
        <taxon>Lophotrochozoa</taxon>
        <taxon>Mollusca</taxon>
        <taxon>Bivalvia</taxon>
        <taxon>Autobranchia</taxon>
        <taxon>Pteriomorphia</taxon>
        <taxon>Ostreida</taxon>
        <taxon>Ostreoidea</taxon>
        <taxon>Ostreidae</taxon>
        <taxon>Crassostrea</taxon>
    </lineage>
</organism>
<keyword evidence="1" id="KW-0732">Signal</keyword>
<dbReference type="InterPro" id="IPR051941">
    <property type="entry name" value="BG_Antigen-Binding_Lectin"/>
</dbReference>
<feature type="signal peptide" evidence="1">
    <location>
        <begin position="1"/>
        <end position="23"/>
    </location>
</feature>
<dbReference type="Gene3D" id="2.60.120.260">
    <property type="entry name" value="Galactose-binding domain-like"/>
    <property type="match status" value="1"/>
</dbReference>
<dbReference type="Proteomes" id="UP000694844">
    <property type="component" value="Chromosome 5"/>
</dbReference>